<keyword evidence="4" id="KW-0812">Transmembrane</keyword>
<dbReference type="Gene3D" id="6.10.20.100">
    <property type="match status" value="1"/>
</dbReference>
<evidence type="ECO:0000256" key="4">
    <source>
        <dbReference type="SAM" id="Phobius"/>
    </source>
</evidence>
<organism evidence="5">
    <name type="scientific">candidate division WOR-3 bacterium</name>
    <dbReference type="NCBI Taxonomy" id="2052148"/>
    <lineage>
        <taxon>Bacteria</taxon>
        <taxon>Bacteria division WOR-3</taxon>
    </lineage>
</organism>
<evidence type="ECO:0000256" key="3">
    <source>
        <dbReference type="ARBA" id="ARBA00023004"/>
    </source>
</evidence>
<dbReference type="NCBIfam" id="TIGR00075">
    <property type="entry name" value="hypD"/>
    <property type="match status" value="1"/>
</dbReference>
<dbReference type="EMBL" id="DTLI01000049">
    <property type="protein sequence ID" value="HHS51633.1"/>
    <property type="molecule type" value="Genomic_DNA"/>
</dbReference>
<keyword evidence="3" id="KW-0408">Iron</keyword>
<dbReference type="Gene3D" id="3.40.50.11750">
    <property type="entry name" value="HypD, alpha/beta domain 1"/>
    <property type="match status" value="2"/>
</dbReference>
<dbReference type="PANTHER" id="PTHR30149">
    <property type="entry name" value="HYDROGENASE PROTEIN ASSEMBLY PROTEIN HYPD"/>
    <property type="match status" value="1"/>
</dbReference>
<feature type="transmembrane region" description="Helical" evidence="4">
    <location>
        <begin position="130"/>
        <end position="151"/>
    </location>
</feature>
<gene>
    <name evidence="5" type="primary">hypD</name>
    <name evidence="5" type="ORF">ENW73_02035</name>
</gene>
<dbReference type="InterPro" id="IPR042244">
    <property type="entry name" value="HypD_2_sf"/>
</dbReference>
<dbReference type="PANTHER" id="PTHR30149:SF0">
    <property type="entry name" value="HYDROGENASE MATURATION FACTOR HYPD"/>
    <property type="match status" value="1"/>
</dbReference>
<comment type="caution">
    <text evidence="5">The sequence shown here is derived from an EMBL/GenBank/DDBJ whole genome shotgun (WGS) entry which is preliminary data.</text>
</comment>
<dbReference type="GO" id="GO:0051604">
    <property type="term" value="P:protein maturation"/>
    <property type="evidence" value="ECO:0007669"/>
    <property type="project" value="TreeGrafter"/>
</dbReference>
<evidence type="ECO:0000256" key="2">
    <source>
        <dbReference type="ARBA" id="ARBA00022723"/>
    </source>
</evidence>
<keyword evidence="4" id="KW-0472">Membrane</keyword>
<dbReference type="AlphaFoldDB" id="A0A7C6A8R4"/>
<dbReference type="PIRSF" id="PIRSF005622">
    <property type="entry name" value="Hydrgn_mat_hypD"/>
    <property type="match status" value="1"/>
</dbReference>
<dbReference type="GO" id="GO:0005506">
    <property type="term" value="F:iron ion binding"/>
    <property type="evidence" value="ECO:0007669"/>
    <property type="project" value="TreeGrafter"/>
</dbReference>
<accession>A0A7C6A8R4</accession>
<protein>
    <submittedName>
        <fullName evidence="5">Hydrogenase formation protein HypD</fullName>
    </submittedName>
</protein>
<proteinExistence type="inferred from homology"/>
<dbReference type="GO" id="GO:0051539">
    <property type="term" value="F:4 iron, 4 sulfur cluster binding"/>
    <property type="evidence" value="ECO:0007669"/>
    <property type="project" value="TreeGrafter"/>
</dbReference>
<sequence length="358" mass="40126">MNLKNYNKTERELLSKIKREIDRPINFMEVCGTHTVAISSFGIRQAMDKRLKLLSGPGCPVCVTPEEDIDLAISLAKQKDVIIVTFGDMMRVPGSNSSLERERANGRDIRVVYSPLAGLKLAQVERQKKVVFLGVGFETTAPTIAACIILARKNKIDNFFVLPLFKIIPPALRKICQAPQLKIDGFILPGHVSTIIGSKPYEFLVSDFHKPCAIAGFLALDILEGIYLLLRQLKTSPKVEIQYRRSVRPEGNIQAQKIMAEVFQVTDSVWRGIGLIEKSGLLFQSEYQNFDARQHFDLPPIKTKTNLACRCGDVLLGLITPFDCKLFAKTCNPEHPVGPCMVSSEGACQAYYKYEYRQ</sequence>
<dbReference type="InterPro" id="IPR002780">
    <property type="entry name" value="Hyd_form_HypD"/>
</dbReference>
<keyword evidence="2" id="KW-0479">Metal-binding</keyword>
<comment type="similarity">
    <text evidence="1">Belongs to the HypD family.</text>
</comment>
<evidence type="ECO:0000313" key="5">
    <source>
        <dbReference type="EMBL" id="HHS51633.1"/>
    </source>
</evidence>
<dbReference type="GO" id="GO:0070025">
    <property type="term" value="F:carbon monoxide binding"/>
    <property type="evidence" value="ECO:0007669"/>
    <property type="project" value="TreeGrafter"/>
</dbReference>
<dbReference type="InterPro" id="IPR042243">
    <property type="entry name" value="HypD_1"/>
</dbReference>
<keyword evidence="4" id="KW-1133">Transmembrane helix</keyword>
<name>A0A7C6A8R4_UNCW3</name>
<dbReference type="Pfam" id="PF01924">
    <property type="entry name" value="HypD"/>
    <property type="match status" value="1"/>
</dbReference>
<evidence type="ECO:0000256" key="1">
    <source>
        <dbReference type="ARBA" id="ARBA00007888"/>
    </source>
</evidence>
<reference evidence="5" key="1">
    <citation type="journal article" date="2020" name="mSystems">
        <title>Genome- and Community-Level Interaction Insights into Carbon Utilization and Element Cycling Functions of Hydrothermarchaeota in Hydrothermal Sediment.</title>
        <authorList>
            <person name="Zhou Z."/>
            <person name="Liu Y."/>
            <person name="Xu W."/>
            <person name="Pan J."/>
            <person name="Luo Z.H."/>
            <person name="Li M."/>
        </authorList>
    </citation>
    <scope>NUCLEOTIDE SEQUENCE [LARGE SCALE GENOMIC DNA]</scope>
    <source>
        <strain evidence="5">SpSt-876</strain>
    </source>
</reference>